<proteinExistence type="predicted"/>
<comment type="caution">
    <text evidence="1">The sequence shown here is derived from an EMBL/GenBank/DDBJ whole genome shotgun (WGS) entry which is preliminary data.</text>
</comment>
<accession>A0ACB7SIB6</accession>
<organism evidence="1 2">
    <name type="scientific">Hyalomma asiaticum</name>
    <name type="common">Tick</name>
    <dbReference type="NCBI Taxonomy" id="266040"/>
    <lineage>
        <taxon>Eukaryota</taxon>
        <taxon>Metazoa</taxon>
        <taxon>Ecdysozoa</taxon>
        <taxon>Arthropoda</taxon>
        <taxon>Chelicerata</taxon>
        <taxon>Arachnida</taxon>
        <taxon>Acari</taxon>
        <taxon>Parasitiformes</taxon>
        <taxon>Ixodida</taxon>
        <taxon>Ixodoidea</taxon>
        <taxon>Ixodidae</taxon>
        <taxon>Hyalomminae</taxon>
        <taxon>Hyalomma</taxon>
    </lineage>
</organism>
<sequence length="106" mass="11337">MSRAETPAPMESRSDISAFADQERCFATRVPMLPPRHPAIRPGPFGETTTARRPSGDDDEPGTSETSNPPYAAAAPPSKCLRCMTSEEVSKPVGPVADRADRKPAV</sequence>
<reference evidence="1" key="1">
    <citation type="submission" date="2020-05" db="EMBL/GenBank/DDBJ databases">
        <title>Large-scale comparative analyses of tick genomes elucidate their genetic diversity and vector capacities.</title>
        <authorList>
            <person name="Jia N."/>
            <person name="Wang J."/>
            <person name="Shi W."/>
            <person name="Du L."/>
            <person name="Sun Y."/>
            <person name="Zhan W."/>
            <person name="Jiang J."/>
            <person name="Wang Q."/>
            <person name="Zhang B."/>
            <person name="Ji P."/>
            <person name="Sakyi L.B."/>
            <person name="Cui X."/>
            <person name="Yuan T."/>
            <person name="Jiang B."/>
            <person name="Yang W."/>
            <person name="Lam T.T.-Y."/>
            <person name="Chang Q."/>
            <person name="Ding S."/>
            <person name="Wang X."/>
            <person name="Zhu J."/>
            <person name="Ruan X."/>
            <person name="Zhao L."/>
            <person name="Wei J."/>
            <person name="Que T."/>
            <person name="Du C."/>
            <person name="Cheng J."/>
            <person name="Dai P."/>
            <person name="Han X."/>
            <person name="Huang E."/>
            <person name="Gao Y."/>
            <person name="Liu J."/>
            <person name="Shao H."/>
            <person name="Ye R."/>
            <person name="Li L."/>
            <person name="Wei W."/>
            <person name="Wang X."/>
            <person name="Wang C."/>
            <person name="Yang T."/>
            <person name="Huo Q."/>
            <person name="Li W."/>
            <person name="Guo W."/>
            <person name="Chen H."/>
            <person name="Zhou L."/>
            <person name="Ni X."/>
            <person name="Tian J."/>
            <person name="Zhou Y."/>
            <person name="Sheng Y."/>
            <person name="Liu T."/>
            <person name="Pan Y."/>
            <person name="Xia L."/>
            <person name="Li J."/>
            <person name="Zhao F."/>
            <person name="Cao W."/>
        </authorList>
    </citation>
    <scope>NUCLEOTIDE SEQUENCE</scope>
    <source>
        <strain evidence="1">Hyas-2018</strain>
    </source>
</reference>
<protein>
    <submittedName>
        <fullName evidence="1">Uncharacterized protein</fullName>
    </submittedName>
</protein>
<evidence type="ECO:0000313" key="1">
    <source>
        <dbReference type="EMBL" id="KAH6933776.1"/>
    </source>
</evidence>
<name>A0ACB7SIB6_HYAAI</name>
<dbReference type="EMBL" id="CM023484">
    <property type="protein sequence ID" value="KAH6933776.1"/>
    <property type="molecule type" value="Genomic_DNA"/>
</dbReference>
<evidence type="ECO:0000313" key="2">
    <source>
        <dbReference type="Proteomes" id="UP000821845"/>
    </source>
</evidence>
<gene>
    <name evidence="1" type="ORF">HPB50_018255</name>
</gene>
<dbReference type="Proteomes" id="UP000821845">
    <property type="component" value="Chromosome 4"/>
</dbReference>
<keyword evidence="2" id="KW-1185">Reference proteome</keyword>